<dbReference type="NCBIfam" id="TIGR00589">
    <property type="entry name" value="ogt"/>
    <property type="match status" value="1"/>
</dbReference>
<organism evidence="9 10">
    <name type="scientific">Scopulibacillus cellulosilyticus</name>
    <dbReference type="NCBI Taxonomy" id="2665665"/>
    <lineage>
        <taxon>Bacteria</taxon>
        <taxon>Bacillati</taxon>
        <taxon>Bacillota</taxon>
        <taxon>Bacilli</taxon>
        <taxon>Bacillales</taxon>
        <taxon>Sporolactobacillaceae</taxon>
        <taxon>Scopulibacillus</taxon>
    </lineage>
</organism>
<evidence type="ECO:0000313" key="9">
    <source>
        <dbReference type="EMBL" id="MFC7394161.1"/>
    </source>
</evidence>
<dbReference type="GO" id="GO:0003908">
    <property type="term" value="F:methylated-DNA-[protein]-cysteine S-methyltransferase activity"/>
    <property type="evidence" value="ECO:0007669"/>
    <property type="project" value="UniProtKB-EC"/>
</dbReference>
<dbReference type="Gene3D" id="3.30.160.70">
    <property type="entry name" value="Methylated DNA-protein cysteine methyltransferase domain"/>
    <property type="match status" value="1"/>
</dbReference>
<dbReference type="InterPro" id="IPR036631">
    <property type="entry name" value="MGMT_N_sf"/>
</dbReference>
<feature type="domain" description="Methylguanine DNA methyltransferase ribonuclease-like" evidence="8">
    <location>
        <begin position="16"/>
        <end position="84"/>
    </location>
</feature>
<evidence type="ECO:0000256" key="3">
    <source>
        <dbReference type="ARBA" id="ARBA00022679"/>
    </source>
</evidence>
<dbReference type="Proteomes" id="UP001596505">
    <property type="component" value="Unassembled WGS sequence"/>
</dbReference>
<proteinExistence type="predicted"/>
<dbReference type="PANTHER" id="PTHR10815">
    <property type="entry name" value="METHYLATED-DNA--PROTEIN-CYSTEINE METHYLTRANSFERASE"/>
    <property type="match status" value="1"/>
</dbReference>
<dbReference type="GO" id="GO:0032259">
    <property type="term" value="P:methylation"/>
    <property type="evidence" value="ECO:0007669"/>
    <property type="project" value="UniProtKB-KW"/>
</dbReference>
<keyword evidence="10" id="KW-1185">Reference proteome</keyword>
<dbReference type="InterPro" id="IPR001497">
    <property type="entry name" value="MethylDNA_cys_MeTrfase_AS"/>
</dbReference>
<keyword evidence="3 9" id="KW-0808">Transferase</keyword>
<comment type="caution">
    <text evidence="9">The sequence shown here is derived from an EMBL/GenBank/DDBJ whole genome shotgun (WGS) entry which is preliminary data.</text>
</comment>
<keyword evidence="5" id="KW-0234">DNA repair</keyword>
<evidence type="ECO:0000259" key="7">
    <source>
        <dbReference type="Pfam" id="PF01035"/>
    </source>
</evidence>
<dbReference type="EC" id="2.1.1.63" evidence="9"/>
<sequence length="179" mass="20558">MINNKVIYWSIFIHNQWKMHLAATSEGLCYVGSNNKGFKELLIWAKSKLPDYVMKQDDEKCRPYADELAEYFNRKRMAFNFPVDCHGTEFQLSVWKALRNIPYGDTFSYSDIADIIQKPNSVRAVGAAIGANPILIAIPCHRVIGKNRKLTGYRGGLEMKKQLLILEKESLNIEKITEK</sequence>
<dbReference type="InterPro" id="IPR008332">
    <property type="entry name" value="MethylG_MeTrfase_N"/>
</dbReference>
<evidence type="ECO:0000256" key="4">
    <source>
        <dbReference type="ARBA" id="ARBA00022763"/>
    </source>
</evidence>
<evidence type="ECO:0000259" key="8">
    <source>
        <dbReference type="Pfam" id="PF02870"/>
    </source>
</evidence>
<dbReference type="InterPro" id="IPR036388">
    <property type="entry name" value="WH-like_DNA-bd_sf"/>
</dbReference>
<feature type="domain" description="Methylated-DNA-[protein]-cysteine S-methyltransferase DNA binding" evidence="7">
    <location>
        <begin position="89"/>
        <end position="168"/>
    </location>
</feature>
<evidence type="ECO:0000256" key="6">
    <source>
        <dbReference type="ARBA" id="ARBA00049348"/>
    </source>
</evidence>
<dbReference type="InterPro" id="IPR036217">
    <property type="entry name" value="MethylDNA_cys_MeTrfase_DNAb"/>
</dbReference>
<dbReference type="Pfam" id="PF01035">
    <property type="entry name" value="DNA_binding_1"/>
    <property type="match status" value="1"/>
</dbReference>
<dbReference type="SUPFAM" id="SSF46767">
    <property type="entry name" value="Methylated DNA-protein cysteine methyltransferase, C-terminal domain"/>
    <property type="match status" value="1"/>
</dbReference>
<name>A0ABW2Q0P6_9BACL</name>
<protein>
    <submittedName>
        <fullName evidence="9">Methylated-DNA--[protein]-cysteine S-methyltransferase</fullName>
        <ecNumber evidence="9">2.1.1.63</ecNumber>
    </submittedName>
</protein>
<keyword evidence="4" id="KW-0227">DNA damage</keyword>
<dbReference type="PROSITE" id="PS00374">
    <property type="entry name" value="MGMT"/>
    <property type="match status" value="1"/>
</dbReference>
<comment type="catalytic activity">
    <reaction evidence="1">
        <text>a 4-O-methyl-thymidine in DNA + L-cysteinyl-[protein] = a thymidine in DNA + S-methyl-L-cysteinyl-[protein]</text>
        <dbReference type="Rhea" id="RHEA:53428"/>
        <dbReference type="Rhea" id="RHEA-COMP:10131"/>
        <dbReference type="Rhea" id="RHEA-COMP:10132"/>
        <dbReference type="Rhea" id="RHEA-COMP:13555"/>
        <dbReference type="Rhea" id="RHEA-COMP:13556"/>
        <dbReference type="ChEBI" id="CHEBI:29950"/>
        <dbReference type="ChEBI" id="CHEBI:82612"/>
        <dbReference type="ChEBI" id="CHEBI:137386"/>
        <dbReference type="ChEBI" id="CHEBI:137387"/>
        <dbReference type="EC" id="2.1.1.63"/>
    </reaction>
</comment>
<accession>A0ABW2Q0P6</accession>
<dbReference type="PANTHER" id="PTHR10815:SF12">
    <property type="entry name" value="METHYLATED-DNA--PROTEIN-CYSTEINE METHYLTRANSFERASE, INDUCIBLE"/>
    <property type="match status" value="1"/>
</dbReference>
<reference evidence="10" key="1">
    <citation type="journal article" date="2019" name="Int. J. Syst. Evol. Microbiol.">
        <title>The Global Catalogue of Microorganisms (GCM) 10K type strain sequencing project: providing services to taxonomists for standard genome sequencing and annotation.</title>
        <authorList>
            <consortium name="The Broad Institute Genomics Platform"/>
            <consortium name="The Broad Institute Genome Sequencing Center for Infectious Disease"/>
            <person name="Wu L."/>
            <person name="Ma J."/>
        </authorList>
    </citation>
    <scope>NUCLEOTIDE SEQUENCE [LARGE SCALE GENOMIC DNA]</scope>
    <source>
        <strain evidence="10">CGMCC 1.16305</strain>
    </source>
</reference>
<comment type="catalytic activity">
    <reaction evidence="6">
        <text>a 6-O-methyl-2'-deoxyguanosine in DNA + L-cysteinyl-[protein] = S-methyl-L-cysteinyl-[protein] + a 2'-deoxyguanosine in DNA</text>
        <dbReference type="Rhea" id="RHEA:24000"/>
        <dbReference type="Rhea" id="RHEA-COMP:10131"/>
        <dbReference type="Rhea" id="RHEA-COMP:10132"/>
        <dbReference type="Rhea" id="RHEA-COMP:11367"/>
        <dbReference type="Rhea" id="RHEA-COMP:11368"/>
        <dbReference type="ChEBI" id="CHEBI:29950"/>
        <dbReference type="ChEBI" id="CHEBI:82612"/>
        <dbReference type="ChEBI" id="CHEBI:85445"/>
        <dbReference type="ChEBI" id="CHEBI:85448"/>
        <dbReference type="EC" id="2.1.1.63"/>
    </reaction>
</comment>
<dbReference type="CDD" id="cd06445">
    <property type="entry name" value="ATase"/>
    <property type="match status" value="1"/>
</dbReference>
<evidence type="ECO:0000256" key="1">
    <source>
        <dbReference type="ARBA" id="ARBA00001286"/>
    </source>
</evidence>
<dbReference type="Gene3D" id="1.10.10.10">
    <property type="entry name" value="Winged helix-like DNA-binding domain superfamily/Winged helix DNA-binding domain"/>
    <property type="match status" value="1"/>
</dbReference>
<keyword evidence="2 9" id="KW-0489">Methyltransferase</keyword>
<dbReference type="SUPFAM" id="SSF53155">
    <property type="entry name" value="Methylated DNA-protein cysteine methyltransferase domain"/>
    <property type="match status" value="1"/>
</dbReference>
<gene>
    <name evidence="9" type="ORF">ACFQRG_14485</name>
</gene>
<dbReference type="InterPro" id="IPR014048">
    <property type="entry name" value="MethylDNA_cys_MeTrfase_DNA-bd"/>
</dbReference>
<dbReference type="RefSeq" id="WP_380967471.1">
    <property type="nucleotide sequence ID" value="NZ_JBHTCO010000019.1"/>
</dbReference>
<evidence type="ECO:0000256" key="2">
    <source>
        <dbReference type="ARBA" id="ARBA00022603"/>
    </source>
</evidence>
<evidence type="ECO:0000313" key="10">
    <source>
        <dbReference type="Proteomes" id="UP001596505"/>
    </source>
</evidence>
<dbReference type="Pfam" id="PF02870">
    <property type="entry name" value="Methyltransf_1N"/>
    <property type="match status" value="1"/>
</dbReference>
<evidence type="ECO:0000256" key="5">
    <source>
        <dbReference type="ARBA" id="ARBA00023204"/>
    </source>
</evidence>
<dbReference type="EMBL" id="JBHTCO010000019">
    <property type="protein sequence ID" value="MFC7394161.1"/>
    <property type="molecule type" value="Genomic_DNA"/>
</dbReference>